<dbReference type="InterPro" id="IPR050105">
    <property type="entry name" value="MoCo_biosynth_MoaA/MoaC"/>
</dbReference>
<dbReference type="InterPro" id="IPR003749">
    <property type="entry name" value="ThiS/MoaD-like"/>
</dbReference>
<evidence type="ECO:0000256" key="2">
    <source>
        <dbReference type="ARBA" id="ARBA00005046"/>
    </source>
</evidence>
<dbReference type="InterPro" id="IPR016155">
    <property type="entry name" value="Mopterin_synth/thiamin_S_b"/>
</dbReference>
<gene>
    <name evidence="7" type="primary">moaC</name>
    <name evidence="9" type="ORF">HORIV_32380</name>
</gene>
<dbReference type="Gene3D" id="3.10.20.30">
    <property type="match status" value="1"/>
</dbReference>
<dbReference type="SUPFAM" id="SSF55040">
    <property type="entry name" value="Molybdenum cofactor biosynthesis protein C, MoaC"/>
    <property type="match status" value="1"/>
</dbReference>
<keyword evidence="5 7" id="KW-0456">Lyase</keyword>
<comment type="subunit">
    <text evidence="7">Homohexamer; trimer of dimers.</text>
</comment>
<keyword evidence="10" id="KW-1185">Reference proteome</keyword>
<dbReference type="EC" id="4.6.1.17" evidence="3 7"/>
<accession>A0ABN5WVC2</accession>
<comment type="pathway">
    <text evidence="2 7">Cofactor biosynthesis; molybdopterin biosynthesis.</text>
</comment>
<dbReference type="PANTHER" id="PTHR22960">
    <property type="entry name" value="MOLYBDOPTERIN COFACTOR SYNTHESIS PROTEIN A"/>
    <property type="match status" value="1"/>
</dbReference>
<dbReference type="PANTHER" id="PTHR22960:SF29">
    <property type="entry name" value="CYCLIC PYRANOPTERIN MONOPHOSPHATE SYNTHASE"/>
    <property type="match status" value="1"/>
</dbReference>
<dbReference type="EMBL" id="AP019416">
    <property type="protein sequence ID" value="BBI50817.1"/>
    <property type="molecule type" value="Genomic_DNA"/>
</dbReference>
<name>A0ABN5WVC2_9GAMM</name>
<dbReference type="NCBIfam" id="TIGR00581">
    <property type="entry name" value="moaC"/>
    <property type="match status" value="1"/>
</dbReference>
<evidence type="ECO:0000256" key="5">
    <source>
        <dbReference type="ARBA" id="ARBA00023239"/>
    </source>
</evidence>
<evidence type="ECO:0000313" key="10">
    <source>
        <dbReference type="Proteomes" id="UP000289555"/>
    </source>
</evidence>
<evidence type="ECO:0000256" key="7">
    <source>
        <dbReference type="HAMAP-Rule" id="MF_01224"/>
    </source>
</evidence>
<organism evidence="9 10">
    <name type="scientific">Vreelandella olivaria</name>
    <dbReference type="NCBI Taxonomy" id="390919"/>
    <lineage>
        <taxon>Bacteria</taxon>
        <taxon>Pseudomonadati</taxon>
        <taxon>Pseudomonadota</taxon>
        <taxon>Gammaproteobacteria</taxon>
        <taxon>Oceanospirillales</taxon>
        <taxon>Halomonadaceae</taxon>
        <taxon>Vreelandella</taxon>
    </lineage>
</organism>
<evidence type="ECO:0000256" key="6">
    <source>
        <dbReference type="ARBA" id="ARBA00055087"/>
    </source>
</evidence>
<feature type="binding site" evidence="7">
    <location>
        <begin position="112"/>
        <end position="113"/>
    </location>
    <ligand>
        <name>substrate</name>
    </ligand>
</feature>
<evidence type="ECO:0000313" key="9">
    <source>
        <dbReference type="EMBL" id="BBI50817.1"/>
    </source>
</evidence>
<feature type="domain" description="Molybdopterin cofactor biosynthesis C (MoaC)" evidence="8">
    <location>
        <begin position="14"/>
        <end position="149"/>
    </location>
</feature>
<dbReference type="NCBIfam" id="NF006870">
    <property type="entry name" value="PRK09364.1"/>
    <property type="match status" value="1"/>
</dbReference>
<dbReference type="Gene3D" id="3.30.70.640">
    <property type="entry name" value="Molybdopterin cofactor biosynthesis C (MoaC) domain"/>
    <property type="match status" value="1"/>
</dbReference>
<dbReference type="SUPFAM" id="SSF54285">
    <property type="entry name" value="MoaD/ThiS"/>
    <property type="match status" value="1"/>
</dbReference>
<dbReference type="Proteomes" id="UP000289555">
    <property type="component" value="Chromosome"/>
</dbReference>
<dbReference type="InterPro" id="IPR047594">
    <property type="entry name" value="MoaC_bact/euk"/>
</dbReference>
<comment type="similarity">
    <text evidence="7">Belongs to the MoaC family.</text>
</comment>
<dbReference type="InterPro" id="IPR002820">
    <property type="entry name" value="Mopterin_CF_biosynth-C_dom"/>
</dbReference>
<protein>
    <recommendedName>
        <fullName evidence="3 7">Cyclic pyranopterin monophosphate synthase</fullName>
        <ecNumber evidence="3 7">4.6.1.17</ecNumber>
    </recommendedName>
    <alternativeName>
        <fullName evidence="7">Molybdenum cofactor biosynthesis protein C</fullName>
    </alternativeName>
</protein>
<comment type="function">
    <text evidence="6 7">Catalyzes the conversion of (8S)-3',8-cyclo-7,8-dihydroguanosine 5'-triphosphate to cyclic pyranopterin monophosphate (cPMP).</text>
</comment>
<proteinExistence type="inferred from homology"/>
<feature type="active site" evidence="7">
    <location>
        <position position="127"/>
    </location>
</feature>
<feature type="binding site" evidence="7">
    <location>
        <begin position="74"/>
        <end position="76"/>
    </location>
    <ligand>
        <name>substrate</name>
    </ligand>
</feature>
<reference evidence="10" key="1">
    <citation type="journal article" date="2019" name="Microbiol. Resour. Announc.">
        <title>Complete Genome Sequence of Halomonas olivaria, a Moderately Halophilic Bacterium Isolated from Olive Processing Effluents, Obtained by Nanopore Sequencing.</title>
        <authorList>
            <person name="Nagata S."/>
            <person name="Ii K.M."/>
            <person name="Tsukimi T."/>
            <person name="Miura M.C."/>
            <person name="Galipon J."/>
            <person name="Arakawa K."/>
        </authorList>
    </citation>
    <scope>NUCLEOTIDE SEQUENCE [LARGE SCALE GENOMIC DNA]</scope>
    <source>
        <strain evidence="10">TYRC17</strain>
    </source>
</reference>
<evidence type="ECO:0000256" key="3">
    <source>
        <dbReference type="ARBA" id="ARBA00012575"/>
    </source>
</evidence>
<dbReference type="InterPro" id="IPR012675">
    <property type="entry name" value="Beta-grasp_dom_sf"/>
</dbReference>
<dbReference type="Pfam" id="PF01967">
    <property type="entry name" value="MoaC"/>
    <property type="match status" value="1"/>
</dbReference>
<keyword evidence="4 7" id="KW-0501">Molybdenum cofactor biosynthesis</keyword>
<evidence type="ECO:0000256" key="1">
    <source>
        <dbReference type="ARBA" id="ARBA00001637"/>
    </source>
</evidence>
<dbReference type="InterPro" id="IPR036522">
    <property type="entry name" value="MoaC_sf"/>
</dbReference>
<comment type="catalytic activity">
    <reaction evidence="1 7">
        <text>(8S)-3',8-cyclo-7,8-dihydroguanosine 5'-triphosphate = cyclic pyranopterin phosphate + diphosphate</text>
        <dbReference type="Rhea" id="RHEA:49580"/>
        <dbReference type="ChEBI" id="CHEBI:33019"/>
        <dbReference type="ChEBI" id="CHEBI:59648"/>
        <dbReference type="ChEBI" id="CHEBI:131766"/>
        <dbReference type="EC" id="4.6.1.17"/>
    </reaction>
</comment>
<dbReference type="CDD" id="cd01420">
    <property type="entry name" value="MoaC_PE"/>
    <property type="match status" value="1"/>
</dbReference>
<sequence>MHLTHLNTRGEANMVDVGDKQETRREAVASGRIVMQPETLKLLSDGELPKGDVLATARIAGIQAAKRTHELIPLCHSLALSKVSVEFDIDVAESCVHVTSLCRLNGRTGVEMEALTAVSVACLTLYDMCKAVDKAMRIEAIQLDSKQGGQRGDYQRMSVQAPIVTGDGVAGEVSLGERCPSPCVRVKFLAELRERVGESEAVVSLDQLASRDISGLKAALAEQDSRFKQLSDKRTLCAINQVMANDDALVTDDDEVAFFPPVTGGECGY</sequence>
<dbReference type="CDD" id="cd00754">
    <property type="entry name" value="Ubl_MoaD"/>
    <property type="match status" value="1"/>
</dbReference>
<evidence type="ECO:0000259" key="8">
    <source>
        <dbReference type="Pfam" id="PF01967"/>
    </source>
</evidence>
<dbReference type="HAMAP" id="MF_01224_B">
    <property type="entry name" value="MoaC_B"/>
    <property type="match status" value="1"/>
</dbReference>
<dbReference type="InterPro" id="IPR023045">
    <property type="entry name" value="MoaC"/>
</dbReference>
<dbReference type="Pfam" id="PF02597">
    <property type="entry name" value="ThiS"/>
    <property type="match status" value="1"/>
</dbReference>
<evidence type="ECO:0000256" key="4">
    <source>
        <dbReference type="ARBA" id="ARBA00023150"/>
    </source>
</evidence>